<keyword evidence="4" id="KW-0547">Nucleotide-binding</keyword>
<evidence type="ECO:0000256" key="5">
    <source>
        <dbReference type="ARBA" id="ARBA00022840"/>
    </source>
</evidence>
<name>A0A381PAP3_9ZZZZ</name>
<sequence length="593" mass="68377">MDYKKELYKIVKDFLLKKYKISEPSIEFIPTKKDFKGDITIVLFNIIKLISKKDRSNLGQNIGSEIVKKSDIIDEFNLVQGFLNLSISDTFYIDFLQSAINNDSFFNIQPTKGSNTFIVEYSSPNTNKPLHLGHIRNNLLGYSISRILEANGKKVIKTQIINDRGIHICKSIVAWKLYGKDSTPESSGLKGDKLVGNYYVLFEKKHKEEVDELIKKGVDKEEAINQSNLMKLAKETLKKWENGDEEVRKIWKMMNSWVYEGFKQTYNKLGVSFDKNYYESDTYLLGKEIVKYGLEKKVFYKKEDSSVWVDLTDDGLDEKLLLRSDGTSVYMTQDLGTAKQRIEDFPEIGGMVYTVGNEQDYHFQVLFNILKKIGYDWANNLFHLSYGMVDLPTGKMKSREGKVIDADDLILQLIDSVKETSQNLGKFQNQNNRITKDNYRKIALGALKYFILKVDPKKRILFNPKESIDLSGNTGPFIQYTYARIQSILNKVEQVETNNFSEYKLNEKEKETIKCIKKYKDIIKVAEDELSPAIICNYLYDLVKTFNSLYQNHNILNAETPQSTSIRLQISLLTSKVIVNITDLLGIELPDKM</sequence>
<dbReference type="NCBIfam" id="TIGR00456">
    <property type="entry name" value="argS"/>
    <property type="match status" value="1"/>
</dbReference>
<dbReference type="SMART" id="SM00836">
    <property type="entry name" value="DALR_1"/>
    <property type="match status" value="1"/>
</dbReference>
<dbReference type="InterPro" id="IPR008909">
    <property type="entry name" value="DALR_anticod-bd"/>
</dbReference>
<comment type="catalytic activity">
    <reaction evidence="8">
        <text>tRNA(Arg) + L-arginine + ATP = L-arginyl-tRNA(Arg) + AMP + diphosphate</text>
        <dbReference type="Rhea" id="RHEA:20301"/>
        <dbReference type="Rhea" id="RHEA-COMP:9658"/>
        <dbReference type="Rhea" id="RHEA-COMP:9673"/>
        <dbReference type="ChEBI" id="CHEBI:30616"/>
        <dbReference type="ChEBI" id="CHEBI:32682"/>
        <dbReference type="ChEBI" id="CHEBI:33019"/>
        <dbReference type="ChEBI" id="CHEBI:78442"/>
        <dbReference type="ChEBI" id="CHEBI:78513"/>
        <dbReference type="ChEBI" id="CHEBI:456215"/>
        <dbReference type="EC" id="6.1.1.19"/>
    </reaction>
</comment>
<evidence type="ECO:0000256" key="8">
    <source>
        <dbReference type="ARBA" id="ARBA00049339"/>
    </source>
</evidence>
<dbReference type="GO" id="GO:0005737">
    <property type="term" value="C:cytoplasm"/>
    <property type="evidence" value="ECO:0007669"/>
    <property type="project" value="InterPro"/>
</dbReference>
<dbReference type="SUPFAM" id="SSF52374">
    <property type="entry name" value="Nucleotidylyl transferase"/>
    <property type="match status" value="1"/>
</dbReference>
<dbReference type="PRINTS" id="PR01038">
    <property type="entry name" value="TRNASYNTHARG"/>
</dbReference>
<evidence type="ECO:0000256" key="4">
    <source>
        <dbReference type="ARBA" id="ARBA00022741"/>
    </source>
</evidence>
<dbReference type="Gene3D" id="1.10.730.10">
    <property type="entry name" value="Isoleucyl-tRNA Synthetase, Domain 1"/>
    <property type="match status" value="1"/>
</dbReference>
<feature type="domain" description="DALR anticodon binding" evidence="9">
    <location>
        <begin position="478"/>
        <end position="593"/>
    </location>
</feature>
<dbReference type="PANTHER" id="PTHR11956:SF5">
    <property type="entry name" value="ARGININE--TRNA LIGASE, CYTOPLASMIC"/>
    <property type="match status" value="1"/>
</dbReference>
<protein>
    <recommendedName>
        <fullName evidence="2">arginine--tRNA ligase</fullName>
        <ecNumber evidence="2">6.1.1.19</ecNumber>
    </recommendedName>
</protein>
<evidence type="ECO:0000259" key="9">
    <source>
        <dbReference type="SMART" id="SM00836"/>
    </source>
</evidence>
<dbReference type="GO" id="GO:0005524">
    <property type="term" value="F:ATP binding"/>
    <property type="evidence" value="ECO:0007669"/>
    <property type="project" value="UniProtKB-KW"/>
</dbReference>
<dbReference type="PROSITE" id="PS00178">
    <property type="entry name" value="AA_TRNA_LIGASE_I"/>
    <property type="match status" value="1"/>
</dbReference>
<evidence type="ECO:0000313" key="10">
    <source>
        <dbReference type="EMBL" id="SUZ63318.1"/>
    </source>
</evidence>
<dbReference type="GO" id="GO:0006420">
    <property type="term" value="P:arginyl-tRNA aminoacylation"/>
    <property type="evidence" value="ECO:0007669"/>
    <property type="project" value="InterPro"/>
</dbReference>
<dbReference type="AlphaFoldDB" id="A0A381PAP3"/>
<proteinExistence type="inferred from homology"/>
<dbReference type="Pfam" id="PF00750">
    <property type="entry name" value="tRNA-synt_1d"/>
    <property type="match status" value="1"/>
</dbReference>
<dbReference type="InterPro" id="IPR036695">
    <property type="entry name" value="Arg-tRNA-synth_N_sf"/>
</dbReference>
<dbReference type="InterPro" id="IPR001278">
    <property type="entry name" value="Arg-tRNA-ligase"/>
</dbReference>
<evidence type="ECO:0000256" key="3">
    <source>
        <dbReference type="ARBA" id="ARBA00022598"/>
    </source>
</evidence>
<keyword evidence="5" id="KW-0067">ATP-binding</keyword>
<organism evidence="10">
    <name type="scientific">marine metagenome</name>
    <dbReference type="NCBI Taxonomy" id="408172"/>
    <lineage>
        <taxon>unclassified sequences</taxon>
        <taxon>metagenomes</taxon>
        <taxon>ecological metagenomes</taxon>
    </lineage>
</organism>
<evidence type="ECO:0000256" key="2">
    <source>
        <dbReference type="ARBA" id="ARBA00012837"/>
    </source>
</evidence>
<evidence type="ECO:0000256" key="1">
    <source>
        <dbReference type="ARBA" id="ARBA00005594"/>
    </source>
</evidence>
<reference evidence="10" key="1">
    <citation type="submission" date="2018-05" db="EMBL/GenBank/DDBJ databases">
        <authorList>
            <person name="Lanie J.A."/>
            <person name="Ng W.-L."/>
            <person name="Kazmierczak K.M."/>
            <person name="Andrzejewski T.M."/>
            <person name="Davidsen T.M."/>
            <person name="Wayne K.J."/>
            <person name="Tettelin H."/>
            <person name="Glass J.I."/>
            <person name="Rusch D."/>
            <person name="Podicherti R."/>
            <person name="Tsui H.-C.T."/>
            <person name="Winkler M.E."/>
        </authorList>
    </citation>
    <scope>NUCLEOTIDE SEQUENCE</scope>
</reference>
<dbReference type="InterPro" id="IPR014729">
    <property type="entry name" value="Rossmann-like_a/b/a_fold"/>
</dbReference>
<keyword evidence="6" id="KW-0648">Protein biosynthesis</keyword>
<accession>A0A381PAP3</accession>
<keyword evidence="3" id="KW-0436">Ligase</keyword>
<dbReference type="Gene3D" id="3.30.1360.70">
    <property type="entry name" value="Arginyl tRNA synthetase N-terminal domain"/>
    <property type="match status" value="1"/>
</dbReference>
<dbReference type="EMBL" id="UINC01000913">
    <property type="protein sequence ID" value="SUZ63318.1"/>
    <property type="molecule type" value="Genomic_DNA"/>
</dbReference>
<dbReference type="EC" id="6.1.1.19" evidence="2"/>
<dbReference type="HAMAP" id="MF_00123">
    <property type="entry name" value="Arg_tRNA_synth"/>
    <property type="match status" value="1"/>
</dbReference>
<dbReference type="GO" id="GO:0004814">
    <property type="term" value="F:arginine-tRNA ligase activity"/>
    <property type="evidence" value="ECO:0007669"/>
    <property type="project" value="UniProtKB-EC"/>
</dbReference>
<evidence type="ECO:0000256" key="6">
    <source>
        <dbReference type="ARBA" id="ARBA00022917"/>
    </source>
</evidence>
<dbReference type="Gene3D" id="3.40.50.620">
    <property type="entry name" value="HUPs"/>
    <property type="match status" value="1"/>
</dbReference>
<dbReference type="InterPro" id="IPR009080">
    <property type="entry name" value="tRNAsynth_Ia_anticodon-bd"/>
</dbReference>
<dbReference type="InterPro" id="IPR001412">
    <property type="entry name" value="aa-tRNA-synth_I_CS"/>
</dbReference>
<evidence type="ECO:0000256" key="7">
    <source>
        <dbReference type="ARBA" id="ARBA00023146"/>
    </source>
</evidence>
<dbReference type="InterPro" id="IPR035684">
    <property type="entry name" value="ArgRS_core"/>
</dbReference>
<comment type="similarity">
    <text evidence="1">Belongs to the class-I aminoacyl-tRNA synthetase family.</text>
</comment>
<dbReference type="SUPFAM" id="SSF47323">
    <property type="entry name" value="Anticodon-binding domain of a subclass of class I aminoacyl-tRNA synthetases"/>
    <property type="match status" value="1"/>
</dbReference>
<dbReference type="PANTHER" id="PTHR11956">
    <property type="entry name" value="ARGINYL-TRNA SYNTHETASE"/>
    <property type="match status" value="1"/>
</dbReference>
<keyword evidence="7" id="KW-0030">Aminoacyl-tRNA synthetase</keyword>
<gene>
    <name evidence="10" type="ORF">METZ01_LOCUS16172</name>
</gene>
<dbReference type="Pfam" id="PF05746">
    <property type="entry name" value="DALR_1"/>
    <property type="match status" value="1"/>
</dbReference>